<protein>
    <recommendedName>
        <fullName evidence="8">Inosine triphosphate pyrophosphatase</fullName>
        <shortName evidence="8">ITPase</shortName>
        <shortName evidence="8">Inosine triphosphatase</shortName>
        <ecNumber evidence="8">3.6.1.66</ecNumber>
    </recommendedName>
    <alternativeName>
        <fullName evidence="8">Non-canonical purine NTP pyrophosphatase</fullName>
    </alternativeName>
    <alternativeName>
        <fullName evidence="8">Non-standard purine NTP pyrophosphatase</fullName>
    </alternativeName>
    <alternativeName>
        <fullName evidence="8">Nucleoside-triphosphate diphosphatase</fullName>
    </alternativeName>
    <alternativeName>
        <fullName evidence="8">Nucleoside-triphosphate pyrophosphatase</fullName>
        <shortName evidence="8">NTPase</shortName>
    </alternativeName>
    <alternativeName>
        <fullName evidence="8">XTP/dITP diphosphatase</fullName>
    </alternativeName>
</protein>
<evidence type="ECO:0000256" key="5">
    <source>
        <dbReference type="ARBA" id="ARBA00022801"/>
    </source>
</evidence>
<comment type="catalytic activity">
    <reaction evidence="8">
        <text>XTP + H2O = XMP + diphosphate + H(+)</text>
        <dbReference type="Rhea" id="RHEA:28610"/>
        <dbReference type="ChEBI" id="CHEBI:15377"/>
        <dbReference type="ChEBI" id="CHEBI:15378"/>
        <dbReference type="ChEBI" id="CHEBI:33019"/>
        <dbReference type="ChEBI" id="CHEBI:57464"/>
        <dbReference type="ChEBI" id="CHEBI:61314"/>
        <dbReference type="EC" id="3.6.1.66"/>
    </reaction>
</comment>
<evidence type="ECO:0000256" key="3">
    <source>
        <dbReference type="ARBA" id="ARBA00022723"/>
    </source>
</evidence>
<comment type="caution">
    <text evidence="11">The sequence shown here is derived from an EMBL/GenBank/DDBJ whole genome shotgun (WGS) entry which is preliminary data.</text>
</comment>
<evidence type="ECO:0000313" key="11">
    <source>
        <dbReference type="EMBL" id="KAJ9182391.1"/>
    </source>
</evidence>
<dbReference type="EMBL" id="JARPOI010000004">
    <property type="protein sequence ID" value="KAJ9182391.1"/>
    <property type="molecule type" value="Genomic_DNA"/>
</dbReference>
<dbReference type="InterPro" id="IPR002637">
    <property type="entry name" value="RdgB/HAM1"/>
</dbReference>
<dbReference type="PANTHER" id="PTHR11067">
    <property type="entry name" value="INOSINE TRIPHOSPHATE PYROPHOSPHATASE/HAM1 PROTEIN"/>
    <property type="match status" value="1"/>
</dbReference>
<evidence type="ECO:0000313" key="12">
    <source>
        <dbReference type="Proteomes" id="UP001174677"/>
    </source>
</evidence>
<keyword evidence="5 8" id="KW-0378">Hydrolase</keyword>
<evidence type="ECO:0000256" key="4">
    <source>
        <dbReference type="ARBA" id="ARBA00022741"/>
    </source>
</evidence>
<evidence type="ECO:0000256" key="7">
    <source>
        <dbReference type="ARBA" id="ARBA00023080"/>
    </source>
</evidence>
<dbReference type="Proteomes" id="UP001174677">
    <property type="component" value="Chromosome 4"/>
</dbReference>
<feature type="binding site" evidence="8">
    <location>
        <begin position="150"/>
        <end position="153"/>
    </location>
    <ligand>
        <name>ITP</name>
        <dbReference type="ChEBI" id="CHEBI:61402"/>
    </ligand>
</feature>
<feature type="binding site" evidence="8">
    <location>
        <begin position="178"/>
        <end position="179"/>
    </location>
    <ligand>
        <name>ITP</name>
        <dbReference type="ChEBI" id="CHEBI:61402"/>
    </ligand>
</feature>
<dbReference type="InterPro" id="IPR029001">
    <property type="entry name" value="ITPase-like_fam"/>
</dbReference>
<feature type="compositionally biased region" description="Basic and acidic residues" evidence="10">
    <location>
        <begin position="250"/>
        <end position="260"/>
    </location>
</feature>
<dbReference type="Gene3D" id="3.90.950.10">
    <property type="match status" value="1"/>
</dbReference>
<feature type="region of interest" description="Disordered" evidence="10">
    <location>
        <begin position="200"/>
        <end position="260"/>
    </location>
</feature>
<evidence type="ECO:0000256" key="9">
    <source>
        <dbReference type="RuleBase" id="RU003781"/>
    </source>
</evidence>
<dbReference type="Pfam" id="PF01725">
    <property type="entry name" value="Ham1p_like"/>
    <property type="match status" value="1"/>
</dbReference>
<comment type="subunit">
    <text evidence="8">Homodimer.</text>
</comment>
<reference evidence="11" key="1">
    <citation type="journal article" date="2023" name="Plant Biotechnol. J.">
        <title>Chromosome-level wild Hevea brasiliensis genome provides new tools for genomic-assisted breeding and valuable loci to elevate rubber yield.</title>
        <authorList>
            <person name="Cheng H."/>
            <person name="Song X."/>
            <person name="Hu Y."/>
            <person name="Wu T."/>
            <person name="Yang Q."/>
            <person name="An Z."/>
            <person name="Feng S."/>
            <person name="Deng Z."/>
            <person name="Wu W."/>
            <person name="Zeng X."/>
            <person name="Tu M."/>
            <person name="Wang X."/>
            <person name="Huang H."/>
        </authorList>
    </citation>
    <scope>NUCLEOTIDE SEQUENCE</scope>
    <source>
        <strain evidence="11">MT/VB/25A 57/8</strain>
    </source>
</reference>
<feature type="binding site" evidence="8">
    <location>
        <position position="74"/>
    </location>
    <ligand>
        <name>Mg(2+)</name>
        <dbReference type="ChEBI" id="CHEBI:18420"/>
    </ligand>
</feature>
<feature type="compositionally biased region" description="Basic and acidic residues" evidence="10">
    <location>
        <begin position="200"/>
        <end position="225"/>
    </location>
</feature>
<feature type="binding site" evidence="8">
    <location>
        <position position="173"/>
    </location>
    <ligand>
        <name>ITP</name>
        <dbReference type="ChEBI" id="CHEBI:61402"/>
    </ligand>
</feature>
<evidence type="ECO:0000256" key="2">
    <source>
        <dbReference type="ARBA" id="ARBA00022490"/>
    </source>
</evidence>
<feature type="binding site" evidence="8">
    <location>
        <position position="58"/>
    </location>
    <ligand>
        <name>ITP</name>
        <dbReference type="ChEBI" id="CHEBI:61402"/>
    </ligand>
</feature>
<comment type="function">
    <text evidence="8">Pyrophosphatase that hydrolyzes non-canonical purine nucleotides such as inosine triphosphate (ITP), deoxyinosine triphosphate (dITP) or xanthosine 5'-triphosphate (XTP) to their respective monophosphate derivatives. The enzyme does not distinguish between the deoxy- and ribose forms. Probably excludes non-canonical purines from RNA and DNA precursor pools, thus preventing their incorporation into RNA and DNA and avoiding chromosomal lesions.</text>
</comment>
<feature type="compositionally biased region" description="Acidic residues" evidence="10">
    <location>
        <begin position="240"/>
        <end position="249"/>
    </location>
</feature>
<comment type="cofactor">
    <cofactor evidence="8">
        <name>Mg(2+)</name>
        <dbReference type="ChEBI" id="CHEBI:18420"/>
    </cofactor>
    <cofactor evidence="8">
        <name>Mn(2+)</name>
        <dbReference type="ChEBI" id="CHEBI:29035"/>
    </cofactor>
    <text evidence="8">Binds 1 divalent metal cation per subunit; can use either Mg(2+) or Mn(2+).</text>
</comment>
<gene>
    <name evidence="11" type="ORF">P3X46_006392</name>
</gene>
<proteinExistence type="inferred from homology"/>
<dbReference type="NCBIfam" id="TIGR00042">
    <property type="entry name" value="RdgB/HAM1 family non-canonical purine NTP pyrophosphatase"/>
    <property type="match status" value="1"/>
</dbReference>
<dbReference type="CDD" id="cd00515">
    <property type="entry name" value="HAM1"/>
    <property type="match status" value="1"/>
</dbReference>
<dbReference type="PANTHER" id="PTHR11067:SF9">
    <property type="entry name" value="INOSINE TRIPHOSPHATE PYROPHOSPHATASE"/>
    <property type="match status" value="1"/>
</dbReference>
<dbReference type="InterPro" id="IPR027502">
    <property type="entry name" value="ITPase"/>
</dbReference>
<keyword evidence="2 8" id="KW-0963">Cytoplasm</keyword>
<evidence type="ECO:0000256" key="8">
    <source>
        <dbReference type="HAMAP-Rule" id="MF_03148"/>
    </source>
</evidence>
<comment type="similarity">
    <text evidence="1 8 9">Belongs to the HAM1 NTPase family.</text>
</comment>
<comment type="subcellular location">
    <subcellularLocation>
        <location evidence="8">Cytoplasm</location>
    </subcellularLocation>
</comment>
<name>A0ABQ9MTB9_HEVBR</name>
<keyword evidence="12" id="KW-1185">Reference proteome</keyword>
<keyword evidence="3 8" id="KW-0479">Metal-binding</keyword>
<organism evidence="11 12">
    <name type="scientific">Hevea brasiliensis</name>
    <name type="common">Para rubber tree</name>
    <name type="synonym">Siphonia brasiliensis</name>
    <dbReference type="NCBI Taxonomy" id="3981"/>
    <lineage>
        <taxon>Eukaryota</taxon>
        <taxon>Viridiplantae</taxon>
        <taxon>Streptophyta</taxon>
        <taxon>Embryophyta</taxon>
        <taxon>Tracheophyta</taxon>
        <taxon>Spermatophyta</taxon>
        <taxon>Magnoliopsida</taxon>
        <taxon>eudicotyledons</taxon>
        <taxon>Gunneridae</taxon>
        <taxon>Pentapetalae</taxon>
        <taxon>rosids</taxon>
        <taxon>fabids</taxon>
        <taxon>Malpighiales</taxon>
        <taxon>Euphorbiaceae</taxon>
        <taxon>Crotonoideae</taxon>
        <taxon>Micrandreae</taxon>
        <taxon>Hevea</taxon>
    </lineage>
</organism>
<dbReference type="SUPFAM" id="SSF52972">
    <property type="entry name" value="ITPase-like"/>
    <property type="match status" value="1"/>
</dbReference>
<keyword evidence="7 8" id="KW-0546">Nucleotide metabolism</keyword>
<evidence type="ECO:0000256" key="1">
    <source>
        <dbReference type="ARBA" id="ARBA00008023"/>
    </source>
</evidence>
<evidence type="ECO:0000256" key="10">
    <source>
        <dbReference type="SAM" id="MobiDB-lite"/>
    </source>
</evidence>
<dbReference type="EC" id="3.6.1.66" evidence="8"/>
<comment type="catalytic activity">
    <reaction evidence="8">
        <text>ITP + H2O = IMP + diphosphate + H(+)</text>
        <dbReference type="Rhea" id="RHEA:29399"/>
        <dbReference type="ChEBI" id="CHEBI:15377"/>
        <dbReference type="ChEBI" id="CHEBI:15378"/>
        <dbReference type="ChEBI" id="CHEBI:33019"/>
        <dbReference type="ChEBI" id="CHEBI:58053"/>
        <dbReference type="ChEBI" id="CHEBI:61402"/>
        <dbReference type="EC" id="3.6.1.66"/>
    </reaction>
</comment>
<evidence type="ECO:0000256" key="6">
    <source>
        <dbReference type="ARBA" id="ARBA00022842"/>
    </source>
</evidence>
<feature type="binding site" evidence="8">
    <location>
        <position position="46"/>
    </location>
    <ligand>
        <name>Mg(2+)</name>
        <dbReference type="ChEBI" id="CHEBI:18420"/>
    </ligand>
</feature>
<keyword evidence="8" id="KW-0464">Manganese</keyword>
<keyword evidence="6 8" id="KW-0460">Magnesium</keyword>
<feature type="binding site" evidence="8">
    <location>
        <begin position="18"/>
        <end position="23"/>
    </location>
    <ligand>
        <name>ITP</name>
        <dbReference type="ChEBI" id="CHEBI:61402"/>
    </ligand>
</feature>
<dbReference type="HAMAP" id="MF_03148">
    <property type="entry name" value="HAM1_NTPase"/>
    <property type="match status" value="1"/>
</dbReference>
<sequence length="260" mass="28943">MAVEALKVVITRPVTFVTGNAKKLEEVRAIIGQSIPLRSMKIDLPELQGEPDEISKQKARLAAEKVKGPVLVEDTCLCYNALKGLPGPYVKWHLDKTGLEGLNNLLHAYEDKSAYALCTFSFALDADSEPVTFNGKTMGKIVPPRGPKDFGWDPIFQPDGYEQTFAEMSKEEKNKISHRYRALSSVKAYFAESEFVFKTDDSKENEQNASDKSKKDSSVENEKGDSTPNNESNKRKREDDVDSEATEEDGSGKKANVEKK</sequence>
<accession>A0ABQ9MTB9</accession>
<comment type="catalytic activity">
    <reaction evidence="8">
        <text>dITP + H2O = dIMP + diphosphate + H(+)</text>
        <dbReference type="Rhea" id="RHEA:28342"/>
        <dbReference type="ChEBI" id="CHEBI:15377"/>
        <dbReference type="ChEBI" id="CHEBI:15378"/>
        <dbReference type="ChEBI" id="CHEBI:33019"/>
        <dbReference type="ChEBI" id="CHEBI:61194"/>
        <dbReference type="ChEBI" id="CHEBI:61382"/>
        <dbReference type="EC" id="3.6.1.66"/>
    </reaction>
</comment>
<keyword evidence="4 8" id="KW-0547">Nucleotide-binding</keyword>
<feature type="binding site" evidence="8">
    <location>
        <begin position="74"/>
        <end position="75"/>
    </location>
    <ligand>
        <name>ITP</name>
        <dbReference type="ChEBI" id="CHEBI:61402"/>
    </ligand>
</feature>